<dbReference type="Proteomes" id="UP001149090">
    <property type="component" value="Unassembled WGS sequence"/>
</dbReference>
<dbReference type="EMBL" id="JAPDFW010000130">
    <property type="protein sequence ID" value="KAJ5067309.1"/>
    <property type="molecule type" value="Genomic_DNA"/>
</dbReference>
<evidence type="ECO:0000313" key="1">
    <source>
        <dbReference type="EMBL" id="KAJ5067309.1"/>
    </source>
</evidence>
<proteinExistence type="predicted"/>
<accession>A0A9Q0L7Q0</accession>
<sequence length="416" mass="47496">MGNKYSLNVPKKNWKKHLNSIHKFQDPVIIINQSMKIENSNHAFLHFIGISSSKAALQRSLSLFSAKNQPHLNSDTETALLTTSQRALQEKSGVFNVVWLFINIKTELTKWGACSVTFLQTNNKSLAQVIIYPCNPPVRQESLGPKSSPLSIRIKPQVKLTKSQSLIIRPTFSPPRNETQKFITPQESTALTNSIKSSLEKIPKKQQMKNEIDNIHGILEKVGDDQFKCLISTKISEIYSFIEKKVTQKEAEITALSESLLQERKKNEKQLKRLETHLEERMGGMESVKSQKQSLLHDNLLLKRKLKQVTLLVENQKRITDKLYGIVNFNNETKSLQNNEESENSLNSEITFKLENSKNLSDSILTSTSSSTSVLSLNEDLENQELIDQDFENEDLQNQDILDHKNFVIFDPFDEN</sequence>
<name>A0A9Q0L7Q0_ANAIG</name>
<protein>
    <submittedName>
        <fullName evidence="1">Uncharacterized protein</fullName>
    </submittedName>
</protein>
<evidence type="ECO:0000313" key="2">
    <source>
        <dbReference type="Proteomes" id="UP001149090"/>
    </source>
</evidence>
<keyword evidence="2" id="KW-1185">Reference proteome</keyword>
<gene>
    <name evidence="1" type="ORF">M0811_13087</name>
</gene>
<organism evidence="1 2">
    <name type="scientific">Anaeramoeba ignava</name>
    <name type="common">Anaerobic marine amoeba</name>
    <dbReference type="NCBI Taxonomy" id="1746090"/>
    <lineage>
        <taxon>Eukaryota</taxon>
        <taxon>Metamonada</taxon>
        <taxon>Anaeramoebidae</taxon>
        <taxon>Anaeramoeba</taxon>
    </lineage>
</organism>
<comment type="caution">
    <text evidence="1">The sequence shown here is derived from an EMBL/GenBank/DDBJ whole genome shotgun (WGS) entry which is preliminary data.</text>
</comment>
<reference evidence="1" key="1">
    <citation type="submission" date="2022-10" db="EMBL/GenBank/DDBJ databases">
        <title>Novel sulphate-reducing endosymbionts in the free-living metamonad Anaeramoeba.</title>
        <authorList>
            <person name="Jerlstrom-Hultqvist J."/>
            <person name="Cepicka I."/>
            <person name="Gallot-Lavallee L."/>
            <person name="Salas-Leiva D."/>
            <person name="Curtis B.A."/>
            <person name="Zahonova K."/>
            <person name="Pipaliya S."/>
            <person name="Dacks J."/>
            <person name="Roger A.J."/>
        </authorList>
    </citation>
    <scope>NUCLEOTIDE SEQUENCE</scope>
    <source>
        <strain evidence="1">BMAN</strain>
    </source>
</reference>
<dbReference type="AlphaFoldDB" id="A0A9Q0L7Q0"/>